<dbReference type="AlphaFoldDB" id="A0A1G9WL47"/>
<protein>
    <submittedName>
        <fullName evidence="1">Uncharacterized protein</fullName>
    </submittedName>
</protein>
<gene>
    <name evidence="1" type="ORF">SAMN04489726_3677</name>
</gene>
<dbReference type="RefSeq" id="WP_030429794.1">
    <property type="nucleotide sequence ID" value="NZ_JOEF01000008.1"/>
</dbReference>
<organism evidence="1 2">
    <name type="scientific">Allokutzneria albata</name>
    <name type="common">Kibdelosporangium albatum</name>
    <dbReference type="NCBI Taxonomy" id="211114"/>
    <lineage>
        <taxon>Bacteria</taxon>
        <taxon>Bacillati</taxon>
        <taxon>Actinomycetota</taxon>
        <taxon>Actinomycetes</taxon>
        <taxon>Pseudonocardiales</taxon>
        <taxon>Pseudonocardiaceae</taxon>
        <taxon>Allokutzneria</taxon>
    </lineage>
</organism>
<name>A0A1G9WL47_ALLAB</name>
<sequence length="93" mass="9957">MTTLETGTEVLYALADRAGECAGETAGHREAAEHAHSELVLTWVGSSHPEAATAQAYAATGVQKINDAVYRLHRAAELLREAAIRERAAREGE</sequence>
<dbReference type="Proteomes" id="UP000183376">
    <property type="component" value="Chromosome I"/>
</dbReference>
<accession>A0A1G9WL47</accession>
<evidence type="ECO:0000313" key="2">
    <source>
        <dbReference type="Proteomes" id="UP000183376"/>
    </source>
</evidence>
<dbReference type="SUPFAM" id="SSF140453">
    <property type="entry name" value="EsxAB dimer-like"/>
    <property type="match status" value="1"/>
</dbReference>
<keyword evidence="2" id="KW-1185">Reference proteome</keyword>
<dbReference type="InterPro" id="IPR036689">
    <property type="entry name" value="ESAT-6-like_sf"/>
</dbReference>
<evidence type="ECO:0000313" key="1">
    <source>
        <dbReference type="EMBL" id="SDM85264.1"/>
    </source>
</evidence>
<proteinExistence type="predicted"/>
<dbReference type="STRING" id="211114.SAMN04489726_3677"/>
<reference evidence="1 2" key="1">
    <citation type="submission" date="2016-10" db="EMBL/GenBank/DDBJ databases">
        <authorList>
            <person name="de Groot N.N."/>
        </authorList>
    </citation>
    <scope>NUCLEOTIDE SEQUENCE [LARGE SCALE GENOMIC DNA]</scope>
    <source>
        <strain evidence="1 2">DSM 44149</strain>
    </source>
</reference>
<dbReference type="EMBL" id="LT629701">
    <property type="protein sequence ID" value="SDM85264.1"/>
    <property type="molecule type" value="Genomic_DNA"/>
</dbReference>